<protein>
    <submittedName>
        <fullName evidence="2">Mevalonate kinase</fullName>
    </submittedName>
</protein>
<gene>
    <name evidence="1" type="ORF">Lmor_2643</name>
    <name evidence="2" type="ORF">NCTC12239_01073</name>
</gene>
<keyword evidence="3" id="KW-1185">Reference proteome</keyword>
<dbReference type="GO" id="GO:0016301">
    <property type="term" value="F:kinase activity"/>
    <property type="evidence" value="ECO:0007669"/>
    <property type="project" value="UniProtKB-KW"/>
</dbReference>
<name>A0A378JXD2_9GAMM</name>
<dbReference type="Proteomes" id="UP000054985">
    <property type="component" value="Unassembled WGS sequence"/>
</dbReference>
<accession>A0A378JXD2</accession>
<reference evidence="1 3" key="1">
    <citation type="submission" date="2015-11" db="EMBL/GenBank/DDBJ databases">
        <title>Genomic analysis of 38 Legionella species identifies large and diverse effector repertoires.</title>
        <authorList>
            <person name="Burstein D."/>
            <person name="Amaro F."/>
            <person name="Zusman T."/>
            <person name="Lifshitz Z."/>
            <person name="Cohen O."/>
            <person name="Gilbert J.A."/>
            <person name="Pupko T."/>
            <person name="Shuman H.A."/>
            <person name="Segal G."/>
        </authorList>
    </citation>
    <scope>NUCLEOTIDE SEQUENCE [LARGE SCALE GENOMIC DNA]</scope>
    <source>
        <strain evidence="1 3">ATCC 43877</strain>
    </source>
</reference>
<dbReference type="SUPFAM" id="SSF55060">
    <property type="entry name" value="GHMP Kinase, C-terminal domain"/>
    <property type="match status" value="1"/>
</dbReference>
<evidence type="ECO:0000313" key="4">
    <source>
        <dbReference type="Proteomes" id="UP000254040"/>
    </source>
</evidence>
<evidence type="ECO:0000313" key="3">
    <source>
        <dbReference type="Proteomes" id="UP000054985"/>
    </source>
</evidence>
<dbReference type="EMBL" id="UGOG01000001">
    <property type="protein sequence ID" value="STX62152.1"/>
    <property type="molecule type" value="Genomic_DNA"/>
</dbReference>
<evidence type="ECO:0000313" key="2">
    <source>
        <dbReference type="EMBL" id="STX62152.1"/>
    </source>
</evidence>
<dbReference type="SUPFAM" id="SSF54211">
    <property type="entry name" value="Ribosomal protein S5 domain 2-like"/>
    <property type="match status" value="1"/>
</dbReference>
<dbReference type="InterPro" id="IPR020568">
    <property type="entry name" value="Ribosomal_Su5_D2-typ_SF"/>
</dbReference>
<proteinExistence type="predicted"/>
<dbReference type="AlphaFoldDB" id="A0A378JXD2"/>
<sequence length="281" mass="31610">MKWFIPAKTFLLGEYVAITGGSAIILTTAPCFELSLTDREEQSSIHPESPAGKWWSKAQCKNTFLRWHDPYQERGGLGASSAQFLGSYWATCHVHQKMPDEQSMLEAYYQSSWSGEGLRPSGYDVIAQARKGCVYINKLNNTVQSYHWPFKDISFLILHTGVKLATHQHLLHTALPTQINDMSLVVDEAKLAFEHQDSEQLVNAINHYHQILSSLNLVAEHSMDMINALKANSEIIAIKGCGALGSDTLLILTKRQNLQTLRKKMEYEGWKIVASEEDLTS</sequence>
<dbReference type="Proteomes" id="UP000254040">
    <property type="component" value="Unassembled WGS sequence"/>
</dbReference>
<dbReference type="InterPro" id="IPR036554">
    <property type="entry name" value="GHMP_kinase_C_sf"/>
</dbReference>
<dbReference type="STRING" id="39962.Lmor_2643"/>
<evidence type="ECO:0000313" key="1">
    <source>
        <dbReference type="EMBL" id="KTD31767.1"/>
    </source>
</evidence>
<organism evidence="2 4">
    <name type="scientific">Legionella moravica</name>
    <dbReference type="NCBI Taxonomy" id="39962"/>
    <lineage>
        <taxon>Bacteria</taxon>
        <taxon>Pseudomonadati</taxon>
        <taxon>Pseudomonadota</taxon>
        <taxon>Gammaproteobacteria</taxon>
        <taxon>Legionellales</taxon>
        <taxon>Legionellaceae</taxon>
        <taxon>Legionella</taxon>
    </lineage>
</organism>
<keyword evidence="2" id="KW-0808">Transferase</keyword>
<reference evidence="2 4" key="2">
    <citation type="submission" date="2018-06" db="EMBL/GenBank/DDBJ databases">
        <authorList>
            <consortium name="Pathogen Informatics"/>
            <person name="Doyle S."/>
        </authorList>
    </citation>
    <scope>NUCLEOTIDE SEQUENCE [LARGE SCALE GENOMIC DNA]</scope>
    <source>
        <strain evidence="2 4">NCTC12239</strain>
    </source>
</reference>
<dbReference type="EMBL" id="LNYN01000035">
    <property type="protein sequence ID" value="KTD31767.1"/>
    <property type="molecule type" value="Genomic_DNA"/>
</dbReference>
<dbReference type="OrthoDB" id="5652956at2"/>
<keyword evidence="2" id="KW-0418">Kinase</keyword>
<dbReference type="RefSeq" id="WP_028385246.1">
    <property type="nucleotide sequence ID" value="NZ_CAAAJG010000005.1"/>
</dbReference>
<dbReference type="Gene3D" id="3.30.70.890">
    <property type="entry name" value="GHMP kinase, C-terminal domain"/>
    <property type="match status" value="1"/>
</dbReference>